<name>A0A9E9LWQ3_9BURK</name>
<dbReference type="RefSeq" id="WP_269309257.1">
    <property type="nucleotide sequence ID" value="NZ_CP098242.1"/>
</dbReference>
<keyword evidence="5 7" id="KW-0456">Lyase</keyword>
<gene>
    <name evidence="7 8" type="primary">mltG</name>
    <name evidence="8" type="ORF">NB640_00860</name>
</gene>
<dbReference type="Gene3D" id="3.30.160.60">
    <property type="entry name" value="Classic Zinc Finger"/>
    <property type="match status" value="1"/>
</dbReference>
<organism evidence="8 9">
    <name type="scientific">Oxalobacter vibrioformis</name>
    <dbReference type="NCBI Taxonomy" id="933080"/>
    <lineage>
        <taxon>Bacteria</taxon>
        <taxon>Pseudomonadati</taxon>
        <taxon>Pseudomonadota</taxon>
        <taxon>Betaproteobacteria</taxon>
        <taxon>Burkholderiales</taxon>
        <taxon>Oxalobacteraceae</taxon>
        <taxon>Oxalobacter</taxon>
    </lineage>
</organism>
<accession>A0A9E9LWQ3</accession>
<dbReference type="PANTHER" id="PTHR30518">
    <property type="entry name" value="ENDOLYTIC MUREIN TRANSGLYCOSYLASE"/>
    <property type="match status" value="1"/>
</dbReference>
<evidence type="ECO:0000256" key="5">
    <source>
        <dbReference type="ARBA" id="ARBA00023239"/>
    </source>
</evidence>
<dbReference type="Proteomes" id="UP001156215">
    <property type="component" value="Chromosome"/>
</dbReference>
<dbReference type="CDD" id="cd08010">
    <property type="entry name" value="MltG_like"/>
    <property type="match status" value="1"/>
</dbReference>
<keyword evidence="9" id="KW-1185">Reference proteome</keyword>
<dbReference type="InterPro" id="IPR003770">
    <property type="entry name" value="MLTG-like"/>
</dbReference>
<evidence type="ECO:0000256" key="2">
    <source>
        <dbReference type="ARBA" id="ARBA00022692"/>
    </source>
</evidence>
<comment type="catalytic activity">
    <reaction evidence="7">
        <text>a peptidoglycan chain = a peptidoglycan chain with N-acetyl-1,6-anhydromuramyl-[peptide] at the reducing end + a peptidoglycan chain with N-acetylglucosamine at the non-reducing end.</text>
        <dbReference type="EC" id="4.2.2.29"/>
    </reaction>
</comment>
<keyword evidence="4 7" id="KW-0472">Membrane</keyword>
<dbReference type="PANTHER" id="PTHR30518:SF2">
    <property type="entry name" value="ENDOLYTIC MUREIN TRANSGLYCOSYLASE"/>
    <property type="match status" value="1"/>
</dbReference>
<reference evidence="8" key="1">
    <citation type="journal article" date="2022" name="Front. Microbiol.">
        <title>New perspectives on an old grouping: The genomic and phenotypic variability of Oxalobacter formigenes and the implications for calcium oxalate stone prevention.</title>
        <authorList>
            <person name="Chmiel J.A."/>
            <person name="Carr C."/>
            <person name="Stuivenberg G.A."/>
            <person name="Venema R."/>
            <person name="Chanyi R.M."/>
            <person name="Al K.F."/>
            <person name="Giguere D."/>
            <person name="Say H."/>
            <person name="Akouris P.P."/>
            <person name="Dominguez Romero S.A."/>
            <person name="Kwong A."/>
            <person name="Tai V."/>
            <person name="Koval S.F."/>
            <person name="Razvi H."/>
            <person name="Bjazevic J."/>
            <person name="Burton J.P."/>
        </authorList>
    </citation>
    <scope>NUCLEOTIDE SEQUENCE</scope>
    <source>
        <strain evidence="8">WoOx3</strain>
    </source>
</reference>
<evidence type="ECO:0000313" key="9">
    <source>
        <dbReference type="Proteomes" id="UP001156215"/>
    </source>
</evidence>
<evidence type="ECO:0000256" key="4">
    <source>
        <dbReference type="ARBA" id="ARBA00023136"/>
    </source>
</evidence>
<dbReference type="EC" id="4.2.2.29" evidence="7"/>
<keyword evidence="7" id="KW-0997">Cell inner membrane</keyword>
<dbReference type="GO" id="GO:0071555">
    <property type="term" value="P:cell wall organization"/>
    <property type="evidence" value="ECO:0007669"/>
    <property type="project" value="UniProtKB-KW"/>
</dbReference>
<sequence>MTFFKRIFLVVAVLFVLMMSGFAWWANAAISPSKEAIPFDIRPGGLNYVIDQLNSQGIEINGSLFSLLVRVTGNAKKLKAGSYEMKPGETPSDLMERLAKGLVSYESITIVEGWTFKQMREAMAAHPKLKHDTDHLTERELIEQLKITWGATEGLFFPSTYLFMRGASDMQIYRQAHEELMKRLYAYWEKRDPALPYKTPYEALVMASIVEKETGHPEDRAHIAGVFTNRLKIGMKLQTDPTVIYGMGDKYKGVIYKSSLTTDTPYNTYTRFGLPPTPIALVGDAALNATFNPAKTEALYFVSRADGTGKSEFTTNLADHNRAVDKFLRNK</sequence>
<comment type="function">
    <text evidence="7">Functions as a peptidoglycan terminase that cleaves nascent peptidoglycan strands endolytically to terminate their elongation.</text>
</comment>
<protein>
    <recommendedName>
        <fullName evidence="7">Endolytic murein transglycosylase</fullName>
        <ecNumber evidence="7">4.2.2.29</ecNumber>
    </recommendedName>
    <alternativeName>
        <fullName evidence="7">Peptidoglycan lytic transglycosylase</fullName>
    </alternativeName>
    <alternativeName>
        <fullName evidence="7">Peptidoglycan polymerization terminase</fullName>
    </alternativeName>
</protein>
<dbReference type="GO" id="GO:0005886">
    <property type="term" value="C:plasma membrane"/>
    <property type="evidence" value="ECO:0007669"/>
    <property type="project" value="UniProtKB-UniRule"/>
</dbReference>
<dbReference type="Gene3D" id="3.30.1490.480">
    <property type="entry name" value="Endolytic murein transglycosylase"/>
    <property type="match status" value="1"/>
</dbReference>
<dbReference type="GO" id="GO:0009252">
    <property type="term" value="P:peptidoglycan biosynthetic process"/>
    <property type="evidence" value="ECO:0007669"/>
    <property type="project" value="UniProtKB-UniRule"/>
</dbReference>
<keyword evidence="1 7" id="KW-1003">Cell membrane</keyword>
<dbReference type="NCBIfam" id="TIGR00247">
    <property type="entry name" value="endolytic transglycosylase MltG"/>
    <property type="match status" value="1"/>
</dbReference>
<evidence type="ECO:0000256" key="3">
    <source>
        <dbReference type="ARBA" id="ARBA00022989"/>
    </source>
</evidence>
<dbReference type="EMBL" id="CP098242">
    <property type="protein sequence ID" value="WAW10249.1"/>
    <property type="molecule type" value="Genomic_DNA"/>
</dbReference>
<dbReference type="AlphaFoldDB" id="A0A9E9LWQ3"/>
<dbReference type="GO" id="GO:0008932">
    <property type="term" value="F:lytic endotransglycosylase activity"/>
    <property type="evidence" value="ECO:0007669"/>
    <property type="project" value="UniProtKB-UniRule"/>
</dbReference>
<evidence type="ECO:0000256" key="6">
    <source>
        <dbReference type="ARBA" id="ARBA00023316"/>
    </source>
</evidence>
<dbReference type="KEGG" id="ovb:NB640_00860"/>
<proteinExistence type="inferred from homology"/>
<feature type="site" description="Important for catalytic activity" evidence="7">
    <location>
        <position position="213"/>
    </location>
</feature>
<evidence type="ECO:0000256" key="1">
    <source>
        <dbReference type="ARBA" id="ARBA00022475"/>
    </source>
</evidence>
<dbReference type="Pfam" id="PF02618">
    <property type="entry name" value="YceG"/>
    <property type="match status" value="1"/>
</dbReference>
<keyword evidence="6 7" id="KW-0961">Cell wall biogenesis/degradation</keyword>
<keyword evidence="3 7" id="KW-1133">Transmembrane helix</keyword>
<evidence type="ECO:0000313" key="8">
    <source>
        <dbReference type="EMBL" id="WAW10249.1"/>
    </source>
</evidence>
<comment type="similarity">
    <text evidence="7">Belongs to the transglycosylase MltG family.</text>
</comment>
<evidence type="ECO:0000256" key="7">
    <source>
        <dbReference type="HAMAP-Rule" id="MF_02065"/>
    </source>
</evidence>
<dbReference type="HAMAP" id="MF_02065">
    <property type="entry name" value="MltG"/>
    <property type="match status" value="1"/>
</dbReference>
<keyword evidence="2 7" id="KW-0812">Transmembrane</keyword>